<feature type="binding site" evidence="10">
    <location>
        <begin position="109"/>
        <end position="116"/>
    </location>
    <ligand>
        <name>ATP</name>
        <dbReference type="ChEBI" id="CHEBI:30616"/>
    </ligand>
</feature>
<dbReference type="CDD" id="cd01372">
    <property type="entry name" value="KISc_KIF4"/>
    <property type="match status" value="1"/>
</dbReference>
<feature type="compositionally biased region" description="Basic and acidic residues" evidence="12">
    <location>
        <begin position="124"/>
        <end position="133"/>
    </location>
</feature>
<dbReference type="Proteomes" id="UP001209570">
    <property type="component" value="Unassembled WGS sequence"/>
</dbReference>
<evidence type="ECO:0000256" key="1">
    <source>
        <dbReference type="ARBA" id="ARBA00004245"/>
    </source>
</evidence>
<dbReference type="InterPro" id="IPR027417">
    <property type="entry name" value="P-loop_NTPase"/>
</dbReference>
<dbReference type="GO" id="GO:0003777">
    <property type="term" value="F:microtubule motor activity"/>
    <property type="evidence" value="ECO:0007669"/>
    <property type="project" value="InterPro"/>
</dbReference>
<gene>
    <name evidence="14" type="ORF">P43SY_003872</name>
</gene>
<evidence type="ECO:0000256" key="9">
    <source>
        <dbReference type="ARBA" id="ARBA00034704"/>
    </source>
</evidence>
<keyword evidence="8" id="KW-0206">Cytoskeleton</keyword>
<feature type="coiled-coil region" evidence="11">
    <location>
        <begin position="384"/>
        <end position="418"/>
    </location>
</feature>
<feature type="coiled-coil region" evidence="11">
    <location>
        <begin position="1192"/>
        <end position="1252"/>
    </location>
</feature>
<feature type="compositionally biased region" description="Polar residues" evidence="12">
    <location>
        <begin position="451"/>
        <end position="469"/>
    </location>
</feature>
<dbReference type="PROSITE" id="PS50067">
    <property type="entry name" value="KINESIN_MOTOR_2"/>
    <property type="match status" value="1"/>
</dbReference>
<evidence type="ECO:0000259" key="13">
    <source>
        <dbReference type="PROSITE" id="PS50067"/>
    </source>
</evidence>
<name>A0AAD5LGT4_PYTIN</name>
<keyword evidence="15" id="KW-1185">Reference proteome</keyword>
<keyword evidence="3" id="KW-0493">Microtubule</keyword>
<evidence type="ECO:0000256" key="7">
    <source>
        <dbReference type="ARBA" id="ARBA00023175"/>
    </source>
</evidence>
<keyword evidence="6 11" id="KW-0175">Coiled coil</keyword>
<keyword evidence="5 10" id="KW-0067">ATP-binding</keyword>
<organism evidence="14 15">
    <name type="scientific">Pythium insidiosum</name>
    <name type="common">Pythiosis disease agent</name>
    <dbReference type="NCBI Taxonomy" id="114742"/>
    <lineage>
        <taxon>Eukaryota</taxon>
        <taxon>Sar</taxon>
        <taxon>Stramenopiles</taxon>
        <taxon>Oomycota</taxon>
        <taxon>Peronosporomycetes</taxon>
        <taxon>Pythiales</taxon>
        <taxon>Pythiaceae</taxon>
        <taxon>Pythium</taxon>
    </lineage>
</organism>
<sequence>MEASAYGRSSRVDAVDAVKVCVRVRPLNAKERQEQTKNCLRLAASPDGLSSPGEAHSQPQQIIVGKDRAFTFDAVFGVDTAQHQVFRAAVEPLVDCFMQGYNATVLAYGQTGTGKTHTMTGDTGDPKGGARSDEQQGIIPRVVRAIFAKMQEAQQRTEFTLRVEYIEIYNEELRDLLHPDTPSKQLAIREDGEGNIVTAGVKSQVATSKDAVLRLLVLGGASRVTGSTLMNEQSSRSHAIFSLILQQRDLQTGECRKAKFHLVDLAGSERAKRTGAVAGRFKESVSINQGLLALGNVISALSEERKKPAGGAATMTANGSTAGAVHVPYRDSKLTRLLQDSLGGNAKTLMIACVSPAAINFEETLNTLKYANRAKNIKNRPIVNQQTHEEKQRAENEIARMKEEIALLQSQLQVNQLQQQAASLPSSAAGSRPDTAASMTSASGGRRRHSVATSTRTSLQESMANEQDISSLKSRCRGLSETVEDMRAHNLEAITALVALERDIKSLGRPVQQRLNEIVKHLNSAIQSANRTATLRRSRDGPPLENEPTQDDAESVDHEAHRRVCKELEQAKTDLARDEQIFEMKNTELKRLHALLAEAKEKNELLIQRVQNLERSGQLWSNAGSMTAATTSAAALPVLQPSGPEVQEDDARSPAVKRAESSHAMVTSPQSNQGHTASPSGRESAVSKRSTSSRGLFTKRTGTAGFEPEEDNVLIGTAEDEERETPAQQGKRTSSLSAPTVRRGSLTGRATATAAASVPVPRDDAVAKMEKTIAALQAKVEELQQQNGELVHGREESTLRWQLERQQYERQLNDAETTIETLRKATQALEDTLLEADAGSRSSTLKQSTVSSVSRLRGSKTAAAEIVLEEREQQKSPVPTPPPVDEKALLELYETSIRRLVEYQHARRNVLALMKEKKKTQLDKEEASRRLNSLEMQKLRQSLTVRESIVDLSESLRVINEKMQHEHKTREELERLKKLRERAERKLTTLRRQEEQDQFLSKDAAQEATDLEELIEDLTSHISFQDSELQTAREELELTKQRAQVDGESPLDGLTKALARQLHGDTAAFTLIQRCLEDIARLRVTEDELRHELTARSAAVDERDNAIQQLQHGLKAARKEFDRRLQLQQQESHEMAGALQRRIDELTAALEREDQKQKLQPKTLLEPEDGAAVKDTEWQKLIVSNQKKDEYISELEKHVVFYKSKAKQLQVQLQQLIRDSVSGNQLDHDDEVVRLQRRVHQLEESNDILLKDLAAAKVYLRVSQNRTPADGGIHVVRLGQLAEEHGSDSIDSDREGSSASGDHEPHATENEKDDGDGDGSEPADEEDEDEGSDTEASRIGTSAMQYARVL</sequence>
<evidence type="ECO:0000256" key="8">
    <source>
        <dbReference type="ARBA" id="ARBA00023212"/>
    </source>
</evidence>
<dbReference type="PROSITE" id="PS00411">
    <property type="entry name" value="KINESIN_MOTOR_1"/>
    <property type="match status" value="1"/>
</dbReference>
<evidence type="ECO:0000256" key="11">
    <source>
        <dbReference type="SAM" id="Coils"/>
    </source>
</evidence>
<feature type="compositionally biased region" description="Acidic residues" evidence="12">
    <location>
        <begin position="707"/>
        <end position="723"/>
    </location>
</feature>
<evidence type="ECO:0000256" key="12">
    <source>
        <dbReference type="SAM" id="MobiDB-lite"/>
    </source>
</evidence>
<dbReference type="FunFam" id="3.40.850.10:FF:000019">
    <property type="entry name" value="Kinesin-like protein KIN-5D"/>
    <property type="match status" value="1"/>
</dbReference>
<feature type="region of interest" description="Disordered" evidence="12">
    <location>
        <begin position="529"/>
        <end position="561"/>
    </location>
</feature>
<dbReference type="GO" id="GO:0005524">
    <property type="term" value="F:ATP binding"/>
    <property type="evidence" value="ECO:0007669"/>
    <property type="project" value="UniProtKB-UniRule"/>
</dbReference>
<dbReference type="GO" id="GO:0051231">
    <property type="term" value="P:spindle elongation"/>
    <property type="evidence" value="ECO:0007669"/>
    <property type="project" value="TreeGrafter"/>
</dbReference>
<evidence type="ECO:0000256" key="3">
    <source>
        <dbReference type="ARBA" id="ARBA00022701"/>
    </source>
</evidence>
<comment type="subcellular location">
    <subcellularLocation>
        <location evidence="1">Cytoplasm</location>
        <location evidence="1">Cytoskeleton</location>
    </subcellularLocation>
</comment>
<feature type="region of interest" description="Disordered" evidence="12">
    <location>
        <begin position="112"/>
        <end position="133"/>
    </location>
</feature>
<dbReference type="GO" id="GO:0007018">
    <property type="term" value="P:microtubule-based movement"/>
    <property type="evidence" value="ECO:0007669"/>
    <property type="project" value="InterPro"/>
</dbReference>
<evidence type="ECO:0000256" key="10">
    <source>
        <dbReference type="PROSITE-ProRule" id="PRU00283"/>
    </source>
</evidence>
<feature type="compositionally biased region" description="Basic and acidic residues" evidence="12">
    <location>
        <begin position="1285"/>
        <end position="1310"/>
    </location>
</feature>
<dbReference type="InterPro" id="IPR027640">
    <property type="entry name" value="Kinesin-like_fam"/>
</dbReference>
<evidence type="ECO:0000313" key="14">
    <source>
        <dbReference type="EMBL" id="KAJ0397964.1"/>
    </source>
</evidence>
<comment type="similarity">
    <text evidence="9">Belongs to the TRAFAC class myosin-kinesin ATPase superfamily. Kinesin family. KIN-5/BimC subfamily.</text>
</comment>
<evidence type="ECO:0000256" key="6">
    <source>
        <dbReference type="ARBA" id="ARBA00023054"/>
    </source>
</evidence>
<feature type="compositionally biased region" description="Polar residues" evidence="12">
    <location>
        <begin position="664"/>
        <end position="695"/>
    </location>
</feature>
<keyword evidence="7 10" id="KW-0505">Motor protein</keyword>
<evidence type="ECO:0000256" key="5">
    <source>
        <dbReference type="ARBA" id="ARBA00022840"/>
    </source>
</evidence>
<comment type="caution">
    <text evidence="14">The sequence shown here is derived from an EMBL/GenBank/DDBJ whole genome shotgun (WGS) entry which is preliminary data.</text>
</comment>
<feature type="domain" description="Kinesin motor" evidence="13">
    <location>
        <begin position="17"/>
        <end position="377"/>
    </location>
</feature>
<feature type="coiled-coil region" evidence="11">
    <location>
        <begin position="910"/>
        <end position="937"/>
    </location>
</feature>
<dbReference type="Pfam" id="PF00225">
    <property type="entry name" value="Kinesin"/>
    <property type="match status" value="1"/>
</dbReference>
<dbReference type="GO" id="GO:0007052">
    <property type="term" value="P:mitotic spindle organization"/>
    <property type="evidence" value="ECO:0007669"/>
    <property type="project" value="TreeGrafter"/>
</dbReference>
<evidence type="ECO:0000313" key="15">
    <source>
        <dbReference type="Proteomes" id="UP001209570"/>
    </source>
</evidence>
<dbReference type="PANTHER" id="PTHR47969:SF15">
    <property type="entry name" value="CHROMOSOME-ASSOCIATED KINESIN KIF4A-RELATED"/>
    <property type="match status" value="1"/>
</dbReference>
<feature type="compositionally biased region" description="Polar residues" evidence="12">
    <location>
        <begin position="726"/>
        <end position="738"/>
    </location>
</feature>
<dbReference type="EMBL" id="JAKCXM010000232">
    <property type="protein sequence ID" value="KAJ0397964.1"/>
    <property type="molecule type" value="Genomic_DNA"/>
</dbReference>
<feature type="coiled-coil region" evidence="11">
    <location>
        <begin position="962"/>
        <end position="1042"/>
    </location>
</feature>
<feature type="region of interest" description="Disordered" evidence="12">
    <location>
        <begin position="423"/>
        <end position="469"/>
    </location>
</feature>
<proteinExistence type="inferred from homology"/>
<dbReference type="GO" id="GO:0005875">
    <property type="term" value="C:microtubule associated complex"/>
    <property type="evidence" value="ECO:0007669"/>
    <property type="project" value="TreeGrafter"/>
</dbReference>
<feature type="region of interest" description="Disordered" evidence="12">
    <location>
        <begin position="1285"/>
        <end position="1350"/>
    </location>
</feature>
<accession>A0AAD5LGT4</accession>
<feature type="coiled-coil region" evidence="11">
    <location>
        <begin position="766"/>
        <end position="832"/>
    </location>
</feature>
<keyword evidence="2" id="KW-0963">Cytoplasm</keyword>
<keyword evidence="4 10" id="KW-0547">Nucleotide-binding</keyword>
<dbReference type="InterPro" id="IPR019821">
    <property type="entry name" value="Kinesin_motor_CS"/>
</dbReference>
<reference evidence="14" key="1">
    <citation type="submission" date="2021-12" db="EMBL/GenBank/DDBJ databases">
        <title>Prjna785345.</title>
        <authorList>
            <person name="Rujirawat T."/>
            <person name="Krajaejun T."/>
        </authorList>
    </citation>
    <scope>NUCLEOTIDE SEQUENCE</scope>
    <source>
        <strain evidence="14">Pi057C3</strain>
    </source>
</reference>
<feature type="compositionally biased region" description="Acidic residues" evidence="12">
    <location>
        <begin position="1311"/>
        <end position="1333"/>
    </location>
</feature>
<evidence type="ECO:0000256" key="2">
    <source>
        <dbReference type="ARBA" id="ARBA00022490"/>
    </source>
</evidence>
<protein>
    <recommendedName>
        <fullName evidence="13">Kinesin motor domain-containing protein</fullName>
    </recommendedName>
</protein>
<dbReference type="GO" id="GO:0005874">
    <property type="term" value="C:microtubule"/>
    <property type="evidence" value="ECO:0007669"/>
    <property type="project" value="UniProtKB-KW"/>
</dbReference>
<feature type="compositionally biased region" description="Basic and acidic residues" evidence="12">
    <location>
        <begin position="649"/>
        <end position="661"/>
    </location>
</feature>
<dbReference type="Gene3D" id="3.40.850.10">
    <property type="entry name" value="Kinesin motor domain"/>
    <property type="match status" value="1"/>
</dbReference>
<dbReference type="InterPro" id="IPR001752">
    <property type="entry name" value="Kinesin_motor_dom"/>
</dbReference>
<dbReference type="InterPro" id="IPR036961">
    <property type="entry name" value="Kinesin_motor_dom_sf"/>
</dbReference>
<dbReference type="GO" id="GO:0008017">
    <property type="term" value="F:microtubule binding"/>
    <property type="evidence" value="ECO:0007669"/>
    <property type="project" value="InterPro"/>
</dbReference>
<feature type="region of interest" description="Disordered" evidence="12">
    <location>
        <begin position="641"/>
        <end position="757"/>
    </location>
</feature>
<dbReference type="PANTHER" id="PTHR47969">
    <property type="entry name" value="CHROMOSOME-ASSOCIATED KINESIN KIF4A-RELATED"/>
    <property type="match status" value="1"/>
</dbReference>
<dbReference type="SMART" id="SM00129">
    <property type="entry name" value="KISc"/>
    <property type="match status" value="1"/>
</dbReference>
<dbReference type="PRINTS" id="PR00380">
    <property type="entry name" value="KINESINHEAVY"/>
</dbReference>
<evidence type="ECO:0000256" key="4">
    <source>
        <dbReference type="ARBA" id="ARBA00022741"/>
    </source>
</evidence>
<dbReference type="SUPFAM" id="SSF52540">
    <property type="entry name" value="P-loop containing nucleoside triphosphate hydrolases"/>
    <property type="match status" value="1"/>
</dbReference>